<gene>
    <name evidence="2" type="ORF">SYV04_33105</name>
</gene>
<keyword evidence="1" id="KW-1133">Transmembrane helix</keyword>
<protein>
    <submittedName>
        <fullName evidence="2">Uncharacterized protein</fullName>
    </submittedName>
</protein>
<organism evidence="2 3">
    <name type="scientific">Hyalangium rubrum</name>
    <dbReference type="NCBI Taxonomy" id="3103134"/>
    <lineage>
        <taxon>Bacteria</taxon>
        <taxon>Pseudomonadati</taxon>
        <taxon>Myxococcota</taxon>
        <taxon>Myxococcia</taxon>
        <taxon>Myxococcales</taxon>
        <taxon>Cystobacterineae</taxon>
        <taxon>Archangiaceae</taxon>
        <taxon>Hyalangium</taxon>
    </lineage>
</organism>
<dbReference type="Proteomes" id="UP001291309">
    <property type="component" value="Unassembled WGS sequence"/>
</dbReference>
<feature type="transmembrane region" description="Helical" evidence="1">
    <location>
        <begin position="61"/>
        <end position="86"/>
    </location>
</feature>
<reference evidence="2 3" key="1">
    <citation type="submission" date="2023-12" db="EMBL/GenBank/DDBJ databases">
        <title>the genome sequence of Hyalangium sp. s54d21.</title>
        <authorList>
            <person name="Zhang X."/>
        </authorList>
    </citation>
    <scope>NUCLEOTIDE SEQUENCE [LARGE SCALE GENOMIC DNA]</scope>
    <source>
        <strain evidence="3">s54d21</strain>
    </source>
</reference>
<keyword evidence="1" id="KW-0812">Transmembrane</keyword>
<evidence type="ECO:0000256" key="1">
    <source>
        <dbReference type="SAM" id="Phobius"/>
    </source>
</evidence>
<evidence type="ECO:0000313" key="2">
    <source>
        <dbReference type="EMBL" id="MDY7231276.1"/>
    </source>
</evidence>
<keyword evidence="3" id="KW-1185">Reference proteome</keyword>
<comment type="caution">
    <text evidence="2">The sequence shown here is derived from an EMBL/GenBank/DDBJ whole genome shotgun (WGS) entry which is preliminary data.</text>
</comment>
<dbReference type="RefSeq" id="WP_321549990.1">
    <property type="nucleotide sequence ID" value="NZ_JAXIVS010000014.1"/>
</dbReference>
<name>A0ABU5HCT3_9BACT</name>
<feature type="transmembrane region" description="Helical" evidence="1">
    <location>
        <begin position="133"/>
        <end position="155"/>
    </location>
</feature>
<dbReference type="EMBL" id="JAXIVS010000014">
    <property type="protein sequence ID" value="MDY7231276.1"/>
    <property type="molecule type" value="Genomic_DNA"/>
</dbReference>
<evidence type="ECO:0000313" key="3">
    <source>
        <dbReference type="Proteomes" id="UP001291309"/>
    </source>
</evidence>
<accession>A0ABU5HCT3</accession>
<feature type="transmembrane region" description="Helical" evidence="1">
    <location>
        <begin position="98"/>
        <end position="121"/>
    </location>
</feature>
<proteinExistence type="predicted"/>
<keyword evidence="1" id="KW-0472">Membrane</keyword>
<feature type="transmembrane region" description="Helical" evidence="1">
    <location>
        <begin position="12"/>
        <end position="34"/>
    </location>
</feature>
<sequence length="176" mass="19070">MAWSTTPWSAKNGLGFGMLAGVVFAVAESLASWMGGSGLLTPARYAASVVLGDRALGVTPLALTVVVGVGVHFMFSAFLGVAYSLIDARLSPELRSRVTHQTAVGMLFAIGVWVVTFQFMGRGYFPWFLETPQFFQMLMHAFCFGLPLGLLFAAAERRRVAIAAFEERTLEEQSPP</sequence>